<evidence type="ECO:0000313" key="3">
    <source>
        <dbReference type="EMBL" id="SFN51642.1"/>
    </source>
</evidence>
<dbReference type="SMART" id="SM00530">
    <property type="entry name" value="HTH_XRE"/>
    <property type="match status" value="1"/>
</dbReference>
<dbReference type="GO" id="GO:0003677">
    <property type="term" value="F:DNA binding"/>
    <property type="evidence" value="ECO:0007669"/>
    <property type="project" value="InterPro"/>
</dbReference>
<dbReference type="Pfam" id="PF13560">
    <property type="entry name" value="HTH_31"/>
    <property type="match status" value="1"/>
</dbReference>
<dbReference type="Gene3D" id="1.10.260.40">
    <property type="entry name" value="lambda repressor-like DNA-binding domains"/>
    <property type="match status" value="1"/>
</dbReference>
<accession>A0A1I4ZN45</accession>
<name>A0A1I4ZN45_9PSEU</name>
<keyword evidence="5" id="KW-1185">Reference proteome</keyword>
<dbReference type="CDD" id="cd00093">
    <property type="entry name" value="HTH_XRE"/>
    <property type="match status" value="1"/>
</dbReference>
<feature type="domain" description="HTH cro/C1-type" evidence="1">
    <location>
        <begin position="18"/>
        <end position="72"/>
    </location>
</feature>
<dbReference type="EMBL" id="FOUP01000005">
    <property type="protein sequence ID" value="SFN51642.1"/>
    <property type="molecule type" value="Genomic_DNA"/>
</dbReference>
<reference evidence="3 4" key="1">
    <citation type="submission" date="2016-10" db="EMBL/GenBank/DDBJ databases">
        <authorList>
            <person name="de Groot N.N."/>
        </authorList>
    </citation>
    <scope>NUCLEOTIDE SEQUENCE [LARGE SCALE GENOMIC DNA]</scope>
    <source>
        <strain evidence="3 4">CPCC 201259</strain>
    </source>
</reference>
<gene>
    <name evidence="2" type="ORF">ATL45_1748</name>
    <name evidence="3" type="ORF">SAMN05421805_10549</name>
</gene>
<dbReference type="Pfam" id="PF19054">
    <property type="entry name" value="DUF5753"/>
    <property type="match status" value="1"/>
</dbReference>
<sequence>MEERISPTVRLRRLTRGIRRWRAEAGLRQEDVAAALDWSKPKLSRFENAEKSAGPAEVLALAAVYGVPDAERDQYVALALQARQKGWWQRYGQDVLASNFEEYIGLESEAAEVHEFSGELIPGLLQTERYAAELMRAWIPQSDDVVMKERTDLRAQRQARLHDTNPLAVRTVIHESALRQLIGGPEVMREQLKHLVVSAKLPNVTVQVLPYSAGAIPALGLPFIVLSFPDREDPDVAFAEHLTGSVYMEDPTEVEVYTLNFSALRSKALSQRESITFLNRLAREL</sequence>
<dbReference type="SUPFAM" id="SSF47413">
    <property type="entry name" value="lambda repressor-like DNA-binding domains"/>
    <property type="match status" value="1"/>
</dbReference>
<dbReference type="InterPro" id="IPR010982">
    <property type="entry name" value="Lambda_DNA-bd_dom_sf"/>
</dbReference>
<dbReference type="AlphaFoldDB" id="A0A1I4ZN45"/>
<dbReference type="InterPro" id="IPR001387">
    <property type="entry name" value="Cro/C1-type_HTH"/>
</dbReference>
<evidence type="ECO:0000313" key="2">
    <source>
        <dbReference type="EMBL" id="RKT83465.1"/>
    </source>
</evidence>
<evidence type="ECO:0000259" key="1">
    <source>
        <dbReference type="PROSITE" id="PS50943"/>
    </source>
</evidence>
<protein>
    <submittedName>
        <fullName evidence="3">Helix-turn-helix domain-containing protein</fullName>
    </submittedName>
    <submittedName>
        <fullName evidence="2">Helix-turn-helix protein</fullName>
    </submittedName>
</protein>
<dbReference type="Proteomes" id="UP000199398">
    <property type="component" value="Unassembled WGS sequence"/>
</dbReference>
<dbReference type="Proteomes" id="UP000270697">
    <property type="component" value="Unassembled WGS sequence"/>
</dbReference>
<evidence type="ECO:0000313" key="4">
    <source>
        <dbReference type="Proteomes" id="UP000199398"/>
    </source>
</evidence>
<dbReference type="STRING" id="455193.SAMN05421805_10549"/>
<dbReference type="PROSITE" id="PS50943">
    <property type="entry name" value="HTH_CROC1"/>
    <property type="match status" value="1"/>
</dbReference>
<proteinExistence type="predicted"/>
<organism evidence="3 4">
    <name type="scientific">Saccharopolyspora antimicrobica</name>
    <dbReference type="NCBI Taxonomy" id="455193"/>
    <lineage>
        <taxon>Bacteria</taxon>
        <taxon>Bacillati</taxon>
        <taxon>Actinomycetota</taxon>
        <taxon>Actinomycetes</taxon>
        <taxon>Pseudonocardiales</taxon>
        <taxon>Pseudonocardiaceae</taxon>
        <taxon>Saccharopolyspora</taxon>
    </lineage>
</organism>
<dbReference type="InterPro" id="IPR043917">
    <property type="entry name" value="DUF5753"/>
</dbReference>
<evidence type="ECO:0000313" key="5">
    <source>
        <dbReference type="Proteomes" id="UP000270697"/>
    </source>
</evidence>
<dbReference type="EMBL" id="RBXX01000002">
    <property type="protein sequence ID" value="RKT83465.1"/>
    <property type="molecule type" value="Genomic_DNA"/>
</dbReference>
<reference evidence="2 5" key="2">
    <citation type="submission" date="2018-10" db="EMBL/GenBank/DDBJ databases">
        <title>Sequencing the genomes of 1000 actinobacteria strains.</title>
        <authorList>
            <person name="Klenk H.-P."/>
        </authorList>
    </citation>
    <scope>NUCLEOTIDE SEQUENCE [LARGE SCALE GENOMIC DNA]</scope>
    <source>
        <strain evidence="2 5">DSM 45119</strain>
    </source>
</reference>